<feature type="compositionally biased region" description="Polar residues" evidence="1">
    <location>
        <begin position="1"/>
        <end position="12"/>
    </location>
</feature>
<evidence type="ECO:0000313" key="3">
    <source>
        <dbReference type="Proteomes" id="UP000054549"/>
    </source>
</evidence>
<feature type="region of interest" description="Disordered" evidence="1">
    <location>
        <begin position="177"/>
        <end position="207"/>
    </location>
</feature>
<feature type="compositionally biased region" description="Polar residues" evidence="1">
    <location>
        <begin position="252"/>
        <end position="275"/>
    </location>
</feature>
<feature type="region of interest" description="Disordered" evidence="1">
    <location>
        <begin position="55"/>
        <end position="86"/>
    </location>
</feature>
<gene>
    <name evidence="2" type="ORF">M378DRAFT_179165</name>
</gene>
<reference evidence="2 3" key="1">
    <citation type="submission" date="2014-04" db="EMBL/GenBank/DDBJ databases">
        <title>Evolutionary Origins and Diversification of the Mycorrhizal Mutualists.</title>
        <authorList>
            <consortium name="DOE Joint Genome Institute"/>
            <consortium name="Mycorrhizal Genomics Consortium"/>
            <person name="Kohler A."/>
            <person name="Kuo A."/>
            <person name="Nagy L.G."/>
            <person name="Floudas D."/>
            <person name="Copeland A."/>
            <person name="Barry K.W."/>
            <person name="Cichocki N."/>
            <person name="Veneault-Fourrey C."/>
            <person name="LaButti K."/>
            <person name="Lindquist E.A."/>
            <person name="Lipzen A."/>
            <person name="Lundell T."/>
            <person name="Morin E."/>
            <person name="Murat C."/>
            <person name="Riley R."/>
            <person name="Ohm R."/>
            <person name="Sun H."/>
            <person name="Tunlid A."/>
            <person name="Henrissat B."/>
            <person name="Grigoriev I.V."/>
            <person name="Hibbett D.S."/>
            <person name="Martin F."/>
        </authorList>
    </citation>
    <scope>NUCLEOTIDE SEQUENCE [LARGE SCALE GENOMIC DNA]</scope>
    <source>
        <strain evidence="2 3">Koide BX008</strain>
    </source>
</reference>
<feature type="compositionally biased region" description="Polar residues" evidence="1">
    <location>
        <begin position="177"/>
        <end position="192"/>
    </location>
</feature>
<sequence>MLPSSFTATSSGDDLAGNQHRRQSAPAHHPSIHPASLQRPNKHNAMTGIVSQSAAKPNNIAGGGRTLSPQSLQQSSRSGVPSTMIGPTSTVYQQAYSANHELDNGLYQQWRDSYANQSQHFAGLQYSSVGDNQPTQFTFSQPSYSSAHSTEAYVEKNANRNQPSNAVNYTFISYNPNGQASSHTNSASSNPLQRDAAATVPTSHPQTTVYPQIQHGEANHLHTQFSTLSHAQDFGSAIPNGVNVTFTPLDTTSSPTAGSNVSPLSGTFVPSSPEQVYQRDRLVSPQTDSPTNSFTPSRIRVQSSGRTATASEATTSPTKRKRPNPKKDSKKTTYEVIVSDSSEEESDAGGIIVGCGGLSKVSRPGKGLKT</sequence>
<dbReference type="Proteomes" id="UP000054549">
    <property type="component" value="Unassembled WGS sequence"/>
</dbReference>
<feature type="compositionally biased region" description="Low complexity" evidence="1">
    <location>
        <begin position="303"/>
        <end position="317"/>
    </location>
</feature>
<feature type="compositionally biased region" description="Polar residues" evidence="1">
    <location>
        <begin position="284"/>
        <end position="302"/>
    </location>
</feature>
<name>A0A0C2SKJ7_AMAMK</name>
<feature type="compositionally biased region" description="Low complexity" evidence="1">
    <location>
        <begin position="67"/>
        <end position="78"/>
    </location>
</feature>
<dbReference type="AlphaFoldDB" id="A0A0C2SKJ7"/>
<protein>
    <submittedName>
        <fullName evidence="2">Uncharacterized protein</fullName>
    </submittedName>
</protein>
<dbReference type="HOGENOM" id="CLU_747977_0_0_1"/>
<evidence type="ECO:0000313" key="2">
    <source>
        <dbReference type="EMBL" id="KIL63750.1"/>
    </source>
</evidence>
<evidence type="ECO:0000256" key="1">
    <source>
        <dbReference type="SAM" id="MobiDB-lite"/>
    </source>
</evidence>
<dbReference type="EMBL" id="KN818256">
    <property type="protein sequence ID" value="KIL63750.1"/>
    <property type="molecule type" value="Genomic_DNA"/>
</dbReference>
<dbReference type="OrthoDB" id="10430199at2759"/>
<proteinExistence type="predicted"/>
<keyword evidence="3" id="KW-1185">Reference proteome</keyword>
<feature type="region of interest" description="Disordered" evidence="1">
    <location>
        <begin position="252"/>
        <end position="370"/>
    </location>
</feature>
<feature type="region of interest" description="Disordered" evidence="1">
    <location>
        <begin position="1"/>
        <end position="42"/>
    </location>
</feature>
<accession>A0A0C2SKJ7</accession>
<organism evidence="2 3">
    <name type="scientific">Amanita muscaria (strain Koide BX008)</name>
    <dbReference type="NCBI Taxonomy" id="946122"/>
    <lineage>
        <taxon>Eukaryota</taxon>
        <taxon>Fungi</taxon>
        <taxon>Dikarya</taxon>
        <taxon>Basidiomycota</taxon>
        <taxon>Agaricomycotina</taxon>
        <taxon>Agaricomycetes</taxon>
        <taxon>Agaricomycetidae</taxon>
        <taxon>Agaricales</taxon>
        <taxon>Pluteineae</taxon>
        <taxon>Amanitaceae</taxon>
        <taxon>Amanita</taxon>
    </lineage>
</organism>
<dbReference type="InParanoid" id="A0A0C2SKJ7"/>